<sequence length="420" mass="47722">MLNFTPVNPSISKCDIKVCYVGQEPNRNKSVITKEVATEMAKSLPGSPIVGFYNKNNGDFEEHNRMIDVSNGKFDILDTTVPYGFVSMDAKVWFQKFLDDGVEHEYLCTEGYLWTDAYPDCKRVIEKGNNQSMELGTMNGEWTFGDKGIPEFFIVSDAVIQKLCILGENVEPCFEGASIAAQFSFDGEFKQTLFSMIKELQETLQKGGNAPMENENKTIEVEEADAEFKKKTETEEKEEKETPAADDADSKKEKDSAPSDSAPADDKKDDSDSEEEDKKKKPKDKHSLTEEPEYQELLNKFNALQESYNELEKEIVPLREFKASAERKEKEAMIDSFYMLSDEDKKNVKDNIDKFSLHDIEAELSILCVRNKVNFNLDDDKNTETEEKPTPMVFSLTETEDSDTAPAWIKAVRSTEKNLK</sequence>
<dbReference type="EMBL" id="BK032759">
    <property type="protein sequence ID" value="DAF58899.1"/>
    <property type="molecule type" value="Genomic_DNA"/>
</dbReference>
<accession>A0A8S5T7A4</accession>
<reference evidence="2" key="1">
    <citation type="journal article" date="2021" name="Proc. Natl. Acad. Sci. U.S.A.">
        <title>A Catalog of Tens of Thousands of Viruses from Human Metagenomes Reveals Hidden Associations with Chronic Diseases.</title>
        <authorList>
            <person name="Tisza M.J."/>
            <person name="Buck C.B."/>
        </authorList>
    </citation>
    <scope>NUCLEOTIDE SEQUENCE</scope>
    <source>
        <strain evidence="2">CtxMM9</strain>
    </source>
</reference>
<feature type="compositionally biased region" description="Basic and acidic residues" evidence="1">
    <location>
        <begin position="214"/>
        <end position="257"/>
    </location>
</feature>
<feature type="region of interest" description="Disordered" evidence="1">
    <location>
        <begin position="379"/>
        <end position="407"/>
    </location>
</feature>
<protein>
    <submittedName>
        <fullName evidence="2">Uncharacterized protein</fullName>
    </submittedName>
</protein>
<feature type="compositionally biased region" description="Basic and acidic residues" evidence="1">
    <location>
        <begin position="379"/>
        <end position="389"/>
    </location>
</feature>
<organism evidence="2">
    <name type="scientific">Siphoviridae sp. ctxMM9</name>
    <dbReference type="NCBI Taxonomy" id="2827973"/>
    <lineage>
        <taxon>Viruses</taxon>
        <taxon>Duplodnaviria</taxon>
        <taxon>Heunggongvirae</taxon>
        <taxon>Uroviricota</taxon>
        <taxon>Caudoviricetes</taxon>
    </lineage>
</organism>
<name>A0A8S5T7A4_9CAUD</name>
<feature type="region of interest" description="Disordered" evidence="1">
    <location>
        <begin position="205"/>
        <end position="294"/>
    </location>
</feature>
<evidence type="ECO:0000313" key="2">
    <source>
        <dbReference type="EMBL" id="DAF58899.1"/>
    </source>
</evidence>
<evidence type="ECO:0000256" key="1">
    <source>
        <dbReference type="SAM" id="MobiDB-lite"/>
    </source>
</evidence>
<proteinExistence type="predicted"/>